<dbReference type="InterPro" id="IPR011009">
    <property type="entry name" value="Kinase-like_dom_sf"/>
</dbReference>
<dbReference type="InterPro" id="IPR000719">
    <property type="entry name" value="Prot_kinase_dom"/>
</dbReference>
<dbReference type="GO" id="GO:0004672">
    <property type="term" value="F:protein kinase activity"/>
    <property type="evidence" value="ECO:0007669"/>
    <property type="project" value="InterPro"/>
</dbReference>
<dbReference type="WBParaSite" id="MCU_006176-RB">
    <property type="protein sequence ID" value="MCU_006176-RB"/>
    <property type="gene ID" value="MCU_006176"/>
</dbReference>
<dbReference type="AlphaFoldDB" id="A0A5K3FBU2"/>
<proteinExistence type="predicted"/>
<evidence type="ECO:0000313" key="4">
    <source>
        <dbReference type="WBParaSite" id="MCU_006176-RB"/>
    </source>
</evidence>
<dbReference type="PROSITE" id="PS00108">
    <property type="entry name" value="PROTEIN_KINASE_ST"/>
    <property type="match status" value="1"/>
</dbReference>
<protein>
    <submittedName>
        <fullName evidence="4 5">Protein kinase domain-containing protein</fullName>
    </submittedName>
</protein>
<evidence type="ECO:0000256" key="2">
    <source>
        <dbReference type="ARBA" id="ARBA00022840"/>
    </source>
</evidence>
<dbReference type="GO" id="GO:0005524">
    <property type="term" value="F:ATP binding"/>
    <property type="evidence" value="ECO:0007669"/>
    <property type="project" value="UniProtKB-KW"/>
</dbReference>
<evidence type="ECO:0000313" key="5">
    <source>
        <dbReference type="WBParaSite" id="MCU_006176-RC"/>
    </source>
</evidence>
<dbReference type="SUPFAM" id="SSF56112">
    <property type="entry name" value="Protein kinase-like (PK-like)"/>
    <property type="match status" value="1"/>
</dbReference>
<dbReference type="FunFam" id="1.10.510.10:FF:000571">
    <property type="entry name" value="Maternal embryonic leucine zipper kinase"/>
    <property type="match status" value="1"/>
</dbReference>
<dbReference type="PANTHER" id="PTHR24347">
    <property type="entry name" value="SERINE/THREONINE-PROTEIN KINASE"/>
    <property type="match status" value="1"/>
</dbReference>
<feature type="domain" description="Protein kinase" evidence="3">
    <location>
        <begin position="20"/>
        <end position="278"/>
    </location>
</feature>
<dbReference type="Pfam" id="PF00069">
    <property type="entry name" value="Pkinase"/>
    <property type="match status" value="1"/>
</dbReference>
<reference evidence="4 5" key="1">
    <citation type="submission" date="2019-11" db="UniProtKB">
        <authorList>
            <consortium name="WormBaseParasite"/>
        </authorList>
    </citation>
    <scope>IDENTIFICATION</scope>
</reference>
<keyword evidence="2" id="KW-0067">ATP-binding</keyword>
<evidence type="ECO:0000256" key="1">
    <source>
        <dbReference type="ARBA" id="ARBA00022741"/>
    </source>
</evidence>
<evidence type="ECO:0000259" key="3">
    <source>
        <dbReference type="PROSITE" id="PS50011"/>
    </source>
</evidence>
<name>A0A5K3FBU2_MESCO</name>
<dbReference type="WBParaSite" id="MCU_006176-RC">
    <property type="protein sequence ID" value="MCU_006176-RC"/>
    <property type="gene ID" value="MCU_006176"/>
</dbReference>
<dbReference type="Gene3D" id="1.10.510.10">
    <property type="entry name" value="Transferase(Phosphotransferase) domain 1"/>
    <property type="match status" value="1"/>
</dbReference>
<dbReference type="InterPro" id="IPR008271">
    <property type="entry name" value="Ser/Thr_kinase_AS"/>
</dbReference>
<accession>A0A5K3FBU2</accession>
<organism evidence="5">
    <name type="scientific">Mesocestoides corti</name>
    <name type="common">Flatworm</name>
    <dbReference type="NCBI Taxonomy" id="53468"/>
    <lineage>
        <taxon>Eukaryota</taxon>
        <taxon>Metazoa</taxon>
        <taxon>Spiralia</taxon>
        <taxon>Lophotrochozoa</taxon>
        <taxon>Platyhelminthes</taxon>
        <taxon>Cestoda</taxon>
        <taxon>Eucestoda</taxon>
        <taxon>Cyclophyllidea</taxon>
        <taxon>Mesocestoididae</taxon>
        <taxon>Mesocestoides</taxon>
    </lineage>
</organism>
<dbReference type="SMART" id="SM00220">
    <property type="entry name" value="S_TKc"/>
    <property type="match status" value="1"/>
</dbReference>
<sequence length="348" mass="39903">MGEKNWLNDSEKRVNFDSLYTSKKEIGRRVYQPVGSSCFTFHCTDLNQRECAVKALQKRAKDYVKTVTLGPLLRLEHKNVVALKEVFESDTHIFMVSKFVDGKPLFQYLASLDVLSEDLMATAIRQIVDALVYLHYFDIIHRDLKPSNLLLTKEGDNLNVQVSDAAFSTVIGSDMELELVNGDYTYTAPEIFLSHDYGAPVDLWALGVILFIMACGEEPFKRDNDMDAFRAIQRADYAFDAPGWKDISMHCHDLIRRLLAVDPAIRFTALQASRHKWVTGEETKSVILPQLPQRLQNFNQRCAERAKYWRSVKSLNPDDRLEEELRVRGDCGVALRHRDDDLEVPRSL</sequence>
<keyword evidence="1" id="KW-0547">Nucleotide-binding</keyword>
<dbReference type="PROSITE" id="PS50011">
    <property type="entry name" value="PROTEIN_KINASE_DOM"/>
    <property type="match status" value="1"/>
</dbReference>